<dbReference type="Proteomes" id="UP000275777">
    <property type="component" value="Chromosome"/>
</dbReference>
<organism evidence="1 2">
    <name type="scientific">Chromobacterium violaceum</name>
    <dbReference type="NCBI Taxonomy" id="536"/>
    <lineage>
        <taxon>Bacteria</taxon>
        <taxon>Pseudomonadati</taxon>
        <taxon>Pseudomonadota</taxon>
        <taxon>Betaproteobacteria</taxon>
        <taxon>Neisseriales</taxon>
        <taxon>Chromobacteriaceae</taxon>
        <taxon>Chromobacterium</taxon>
    </lineage>
</organism>
<proteinExistence type="predicted"/>
<evidence type="ECO:0000313" key="1">
    <source>
        <dbReference type="EMBL" id="VEB42934.1"/>
    </source>
</evidence>
<reference evidence="1 2" key="1">
    <citation type="submission" date="2018-12" db="EMBL/GenBank/DDBJ databases">
        <authorList>
            <consortium name="Pathogen Informatics"/>
        </authorList>
    </citation>
    <scope>NUCLEOTIDE SEQUENCE [LARGE SCALE GENOMIC DNA]</scope>
    <source>
        <strain evidence="1 2">NCTC9695</strain>
    </source>
</reference>
<gene>
    <name evidence="1" type="ORF">NCTC9695_03388</name>
</gene>
<dbReference type="Pfam" id="PF04381">
    <property type="entry name" value="RdgC"/>
    <property type="match status" value="1"/>
</dbReference>
<name>A0A3S4J198_CHRVL</name>
<dbReference type="InterPro" id="IPR007476">
    <property type="entry name" value="RdgC"/>
</dbReference>
<accession>A0A3S4J198</accession>
<evidence type="ECO:0000313" key="2">
    <source>
        <dbReference type="Proteomes" id="UP000275777"/>
    </source>
</evidence>
<dbReference type="EMBL" id="LR134182">
    <property type="protein sequence ID" value="VEB42934.1"/>
    <property type="molecule type" value="Genomic_DNA"/>
</dbReference>
<dbReference type="GO" id="GO:0006310">
    <property type="term" value="P:DNA recombination"/>
    <property type="evidence" value="ECO:0007669"/>
    <property type="project" value="InterPro"/>
</dbReference>
<protein>
    <submittedName>
        <fullName evidence="1">Recombination associated protein</fullName>
    </submittedName>
</protein>
<sequence length="60" mass="6572">MTWFNNATLFRLTDAPDAIHLSEALAKRPFQPCMGLDWFSEGWVPPAGHLEAPVYAAAAA</sequence>
<dbReference type="AlphaFoldDB" id="A0A3S4J198"/>